<gene>
    <name evidence="2" type="ORF">FE697_000500</name>
</gene>
<comment type="caution">
    <text evidence="2">The sequence shown here is derived from an EMBL/GenBank/DDBJ whole genome shotgun (WGS) entry which is preliminary data.</text>
</comment>
<feature type="transmembrane region" description="Helical" evidence="1">
    <location>
        <begin position="6"/>
        <end position="26"/>
    </location>
</feature>
<proteinExistence type="predicted"/>
<feature type="transmembrane region" description="Helical" evidence="1">
    <location>
        <begin position="38"/>
        <end position="58"/>
    </location>
</feature>
<dbReference type="AlphaFoldDB" id="A0A5Q6S2K8"/>
<protein>
    <submittedName>
        <fullName evidence="2">Uncharacterized protein</fullName>
    </submittedName>
</protein>
<evidence type="ECO:0000313" key="3">
    <source>
        <dbReference type="Proteomes" id="UP000307768"/>
    </source>
</evidence>
<feature type="transmembrane region" description="Helical" evidence="1">
    <location>
        <begin position="78"/>
        <end position="98"/>
    </location>
</feature>
<dbReference type="EMBL" id="VDFQ02000001">
    <property type="protein sequence ID" value="KAA1424449.1"/>
    <property type="molecule type" value="Genomic_DNA"/>
</dbReference>
<dbReference type="Proteomes" id="UP000307768">
    <property type="component" value="Unassembled WGS sequence"/>
</dbReference>
<organism evidence="2 3">
    <name type="scientific">Mumia zhuanghuii</name>
    <dbReference type="NCBI Taxonomy" id="2585211"/>
    <lineage>
        <taxon>Bacteria</taxon>
        <taxon>Bacillati</taxon>
        <taxon>Actinomycetota</taxon>
        <taxon>Actinomycetes</taxon>
        <taxon>Propionibacteriales</taxon>
        <taxon>Nocardioidaceae</taxon>
        <taxon>Mumia</taxon>
    </lineage>
</organism>
<keyword evidence="1" id="KW-1133">Transmembrane helix</keyword>
<accession>A0A5Q6S2K8</accession>
<keyword evidence="1" id="KW-0472">Membrane</keyword>
<evidence type="ECO:0000256" key="1">
    <source>
        <dbReference type="SAM" id="Phobius"/>
    </source>
</evidence>
<keyword evidence="1" id="KW-0812">Transmembrane</keyword>
<reference evidence="2 3" key="1">
    <citation type="submission" date="2019-09" db="EMBL/GenBank/DDBJ databases">
        <title>Mumia zhuanghuii sp. nov. isolated from the intestinal contents of plateau pika (Ochotona curzoniae) in the Qinghai-Tibet plateau of China.</title>
        <authorList>
            <person name="Tian Z."/>
        </authorList>
    </citation>
    <scope>NUCLEOTIDE SEQUENCE [LARGE SCALE GENOMIC DNA]</scope>
    <source>
        <strain evidence="3">350</strain>
    </source>
</reference>
<name>A0A5Q6S2K8_9ACTN</name>
<evidence type="ECO:0000313" key="2">
    <source>
        <dbReference type="EMBL" id="KAA1424449.1"/>
    </source>
</evidence>
<dbReference type="RefSeq" id="WP_149767272.1">
    <property type="nucleotide sequence ID" value="NZ_VDFQ02000001.1"/>
</dbReference>
<sequence length="113" mass="11933">MVLELAFLLGAFGAPVCLAVGVVGLAETRVPRRRRLALAVLTAVAFVAVGAHAAVWSAGWQHVDTAREAAPSTLEDALLLTSGALCAALLLGATWCLVRAWGWTPVRTRPDFR</sequence>